<evidence type="ECO:0000313" key="1">
    <source>
        <dbReference type="EMBL" id="TMS23501.1"/>
    </source>
</evidence>
<dbReference type="EMBL" id="CM011674">
    <property type="protein sequence ID" value="TMS23501.1"/>
    <property type="molecule type" value="Genomic_DNA"/>
</dbReference>
<proteinExistence type="predicted"/>
<name>A0ACD3RVK4_LARCR</name>
<accession>A0ACD3RVK4</accession>
<comment type="caution">
    <text evidence="1">The sequence shown here is derived from an EMBL/GenBank/DDBJ whole genome shotgun (WGS) entry which is preliminary data.</text>
</comment>
<sequence>MWPVRRLCTCVSLLLSSSCETGFKNGDLFMSYKSMFQDVRDAVDWVHFKGKLPLLLSRMNEVAKVFLATNSDYKYTDKIMTYLFDFPHGPKAGSSHRPWQSYFDLILVDARKPLFFGEGTVLRQVDTTTGRLKIGTYTGPLQHGIVYSGGSSDIVCDPAGSQGEGHSLHRGSYLWRHPQVQETSRLEDVPGYTRAGPGASRVDRQELII</sequence>
<dbReference type="Proteomes" id="UP000793456">
    <property type="component" value="Chromosome I"/>
</dbReference>
<protein>
    <submittedName>
        <fullName evidence="1">Uncharacterized protein</fullName>
    </submittedName>
</protein>
<gene>
    <name evidence="1" type="ORF">E3U43_008807</name>
</gene>
<reference evidence="1" key="1">
    <citation type="submission" date="2018-11" db="EMBL/GenBank/DDBJ databases">
        <title>The sequence and de novo assembly of Larimichthys crocea genome using PacBio and Hi-C technologies.</title>
        <authorList>
            <person name="Xu P."/>
            <person name="Chen B."/>
            <person name="Zhou Z."/>
            <person name="Ke Q."/>
            <person name="Wu Y."/>
            <person name="Bai H."/>
            <person name="Pu F."/>
        </authorList>
    </citation>
    <scope>NUCLEOTIDE SEQUENCE</scope>
    <source>
        <tissue evidence="1">Muscle</tissue>
    </source>
</reference>
<evidence type="ECO:0000313" key="2">
    <source>
        <dbReference type="Proteomes" id="UP000793456"/>
    </source>
</evidence>
<organism evidence="1 2">
    <name type="scientific">Larimichthys crocea</name>
    <name type="common">Large yellow croaker</name>
    <name type="synonym">Pseudosciaena crocea</name>
    <dbReference type="NCBI Taxonomy" id="215358"/>
    <lineage>
        <taxon>Eukaryota</taxon>
        <taxon>Metazoa</taxon>
        <taxon>Chordata</taxon>
        <taxon>Craniata</taxon>
        <taxon>Vertebrata</taxon>
        <taxon>Euteleostomi</taxon>
        <taxon>Actinopterygii</taxon>
        <taxon>Neopterygii</taxon>
        <taxon>Teleostei</taxon>
        <taxon>Neoteleostei</taxon>
        <taxon>Acanthomorphata</taxon>
        <taxon>Eupercaria</taxon>
        <taxon>Sciaenidae</taxon>
        <taxon>Larimichthys</taxon>
    </lineage>
</organism>
<keyword evidence="2" id="KW-1185">Reference proteome</keyword>